<evidence type="ECO:0000259" key="2">
    <source>
        <dbReference type="Pfam" id="PF02342"/>
    </source>
</evidence>
<sequence length="375" mass="41045">MIITRGMRLPLSQLTHQSAWEVGITIRGIDTDIALFGLDAAGRLSDDRYMVFYNQPRTPCGGAAIMVPAGDQAGFTLDTSRLPATIHRLVITATVDGPGTMGNIQDGYLRMLEQGRELGRFAFTREDFGAEKAIMLGEFYRKAGTWRLAAVGQGFNGGLEALVKHFGGEVIAPTTPPPSPAVDLSKITLRKKHQSVSLEKKAGAAHGEIKVNLNWNRTGSMYGMDLDLGCLFTLADRQPGAVQALGNHFGSYTHRPWIELMEDDRTGASSDGENLHINGRHWGEIQRVLIYASIYDGAVNWASTDGVVTISLPGQPAVVVELDEHDHQQRLCAVAMLENDAGNIRVTRLVTYHGNEEMVDRAYGFGLRWRPGSKD</sequence>
<dbReference type="CDD" id="cd06974">
    <property type="entry name" value="TerD_like"/>
    <property type="match status" value="2"/>
</dbReference>
<accession>A0A1H9EWK0</accession>
<dbReference type="STRING" id="867345.SAMN05421693_1237"/>
<dbReference type="RefSeq" id="WP_090208203.1">
    <property type="nucleotide sequence ID" value="NZ_FOFO01000023.1"/>
</dbReference>
<gene>
    <name evidence="3" type="ORF">SAMN05421693_1237</name>
</gene>
<feature type="domain" description="TerD" evidence="2">
    <location>
        <begin position="14"/>
        <end position="166"/>
    </location>
</feature>
<evidence type="ECO:0000313" key="4">
    <source>
        <dbReference type="Proteomes" id="UP000199496"/>
    </source>
</evidence>
<dbReference type="AlphaFoldDB" id="A0A1H9EWK0"/>
<dbReference type="PIRSF" id="PIRSF037118">
    <property type="entry name" value="Tellurite_resistance_TerA"/>
    <property type="match status" value="1"/>
</dbReference>
<name>A0A1H9EWK0_9GAMM</name>
<protein>
    <submittedName>
        <fullName evidence="3">Tellurite resistance protein TerA</fullName>
    </submittedName>
</protein>
<dbReference type="Gene3D" id="2.60.60.30">
    <property type="entry name" value="sav2460 like domains"/>
    <property type="match status" value="2"/>
</dbReference>
<organism evidence="3 4">
    <name type="scientific">Ectothiorhodospira magna</name>
    <dbReference type="NCBI Taxonomy" id="867345"/>
    <lineage>
        <taxon>Bacteria</taxon>
        <taxon>Pseudomonadati</taxon>
        <taxon>Pseudomonadota</taxon>
        <taxon>Gammaproteobacteria</taxon>
        <taxon>Chromatiales</taxon>
        <taxon>Ectothiorhodospiraceae</taxon>
        <taxon>Ectothiorhodospira</taxon>
    </lineage>
</organism>
<evidence type="ECO:0000313" key="3">
    <source>
        <dbReference type="EMBL" id="SEQ29358.1"/>
    </source>
</evidence>
<reference evidence="3 4" key="1">
    <citation type="submission" date="2016-10" db="EMBL/GenBank/DDBJ databases">
        <authorList>
            <person name="de Groot N.N."/>
        </authorList>
    </citation>
    <scope>NUCLEOTIDE SEQUENCE [LARGE SCALE GENOMIC DNA]</scope>
    <source>
        <strain evidence="3 4">B7-7</strain>
    </source>
</reference>
<dbReference type="Pfam" id="PF02342">
    <property type="entry name" value="TerD"/>
    <property type="match status" value="1"/>
</dbReference>
<dbReference type="PANTHER" id="PTHR32097:SF3">
    <property type="entry name" value="TELLURITE RESISTANCE PROTEIN"/>
    <property type="match status" value="1"/>
</dbReference>
<dbReference type="GO" id="GO:0046690">
    <property type="term" value="P:response to tellurium ion"/>
    <property type="evidence" value="ECO:0007669"/>
    <property type="project" value="UniProtKB-KW"/>
</dbReference>
<proteinExistence type="predicted"/>
<dbReference type="PANTHER" id="PTHR32097">
    <property type="entry name" value="CAMP-BINDING PROTEIN 1-RELATED"/>
    <property type="match status" value="1"/>
</dbReference>
<dbReference type="Proteomes" id="UP000199496">
    <property type="component" value="Unassembled WGS sequence"/>
</dbReference>
<dbReference type="OrthoDB" id="2079357at2"/>
<dbReference type="InterPro" id="IPR017115">
    <property type="entry name" value="Tellurite_resistance_TerA"/>
</dbReference>
<keyword evidence="4" id="KW-1185">Reference proteome</keyword>
<dbReference type="InterPro" id="IPR051324">
    <property type="entry name" value="Stress/Tellurium_Resist"/>
</dbReference>
<dbReference type="EMBL" id="FOFO01000023">
    <property type="protein sequence ID" value="SEQ29358.1"/>
    <property type="molecule type" value="Genomic_DNA"/>
</dbReference>
<evidence type="ECO:0000256" key="1">
    <source>
        <dbReference type="ARBA" id="ARBA00022686"/>
    </source>
</evidence>
<dbReference type="InterPro" id="IPR003325">
    <property type="entry name" value="TerD"/>
</dbReference>
<keyword evidence="1" id="KW-0778">Tellurium resistance</keyword>